<dbReference type="PANTHER" id="PTHR40980">
    <property type="entry name" value="PLUG DOMAIN-CONTAINING PROTEIN"/>
    <property type="match status" value="1"/>
</dbReference>
<feature type="chain" id="PRO_5032644075" description="TonB-dependent receptor" evidence="7">
    <location>
        <begin position="23"/>
        <end position="854"/>
    </location>
</feature>
<dbReference type="InterPro" id="IPR000531">
    <property type="entry name" value="Beta-barrel_TonB"/>
</dbReference>
<feature type="domain" description="TonB-dependent receptor-like beta-barrel" evidence="8">
    <location>
        <begin position="384"/>
        <end position="819"/>
    </location>
</feature>
<dbReference type="EMBL" id="CP040442">
    <property type="protein sequence ID" value="QOW11773.1"/>
    <property type="molecule type" value="Genomic_DNA"/>
</dbReference>
<keyword evidence="11" id="KW-1185">Reference proteome</keyword>
<evidence type="ECO:0000256" key="4">
    <source>
        <dbReference type="ARBA" id="ARBA00023136"/>
    </source>
</evidence>
<keyword evidence="4 6" id="KW-0472">Membrane</keyword>
<comment type="subcellular location">
    <subcellularLocation>
        <location evidence="1 6">Cell outer membrane</location>
    </subcellularLocation>
</comment>
<dbReference type="RefSeq" id="WP_193811943.1">
    <property type="nucleotide sequence ID" value="NZ_CP040442.1"/>
</dbReference>
<evidence type="ECO:0000256" key="3">
    <source>
        <dbReference type="ARBA" id="ARBA00023077"/>
    </source>
</evidence>
<dbReference type="Proteomes" id="UP000594195">
    <property type="component" value="Chromosome"/>
</dbReference>
<evidence type="ECO:0000259" key="9">
    <source>
        <dbReference type="Pfam" id="PF07715"/>
    </source>
</evidence>
<reference evidence="10 11" key="1">
    <citation type="submission" date="2019-05" db="EMBL/GenBank/DDBJ databases">
        <title>Chryseobacterium sp. isolated from King George Island, maritime Antarctica.</title>
        <authorList>
            <person name="Peng X."/>
        </authorList>
    </citation>
    <scope>NUCLEOTIDE SEQUENCE [LARGE SCALE GENOMIC DNA]</scope>
    <source>
        <strain evidence="10 11">7-3A</strain>
    </source>
</reference>
<evidence type="ECO:0000256" key="7">
    <source>
        <dbReference type="SAM" id="SignalP"/>
    </source>
</evidence>
<dbReference type="Gene3D" id="2.170.130.10">
    <property type="entry name" value="TonB-dependent receptor, plug domain"/>
    <property type="match status" value="1"/>
</dbReference>
<keyword evidence="5" id="KW-0998">Cell outer membrane</keyword>
<dbReference type="InterPro" id="IPR036942">
    <property type="entry name" value="Beta-barrel_TonB_sf"/>
</dbReference>
<dbReference type="PANTHER" id="PTHR40980:SF5">
    <property type="entry name" value="TONB-DEPENDENT RECEPTOR"/>
    <property type="match status" value="1"/>
</dbReference>
<evidence type="ECO:0000259" key="8">
    <source>
        <dbReference type="Pfam" id="PF00593"/>
    </source>
</evidence>
<dbReference type="InterPro" id="IPR012910">
    <property type="entry name" value="Plug_dom"/>
</dbReference>
<evidence type="ECO:0000256" key="2">
    <source>
        <dbReference type="ARBA" id="ARBA00022729"/>
    </source>
</evidence>
<organism evidence="10 11">
    <name type="scientific">Kaistella flava</name>
    <name type="common">ex Peng et al. 2021</name>
    <dbReference type="NCBI Taxonomy" id="2038776"/>
    <lineage>
        <taxon>Bacteria</taxon>
        <taxon>Pseudomonadati</taxon>
        <taxon>Bacteroidota</taxon>
        <taxon>Flavobacteriia</taxon>
        <taxon>Flavobacteriales</taxon>
        <taxon>Weeksellaceae</taxon>
        <taxon>Chryseobacterium group</taxon>
        <taxon>Kaistella</taxon>
    </lineage>
</organism>
<dbReference type="KEGG" id="kfa:Q73A0000_16090"/>
<keyword evidence="2 7" id="KW-0732">Signal</keyword>
<evidence type="ECO:0000313" key="11">
    <source>
        <dbReference type="Proteomes" id="UP000594195"/>
    </source>
</evidence>
<dbReference type="AlphaFoldDB" id="A0A7M2YEE8"/>
<dbReference type="Pfam" id="PF00593">
    <property type="entry name" value="TonB_dep_Rec_b-barrel"/>
    <property type="match status" value="1"/>
</dbReference>
<evidence type="ECO:0000256" key="6">
    <source>
        <dbReference type="RuleBase" id="RU003357"/>
    </source>
</evidence>
<feature type="domain" description="TonB-dependent receptor plug" evidence="9">
    <location>
        <begin position="94"/>
        <end position="175"/>
    </location>
</feature>
<gene>
    <name evidence="10" type="ORF">Q73A0000_16090</name>
</gene>
<accession>A0A7M2YEE8</accession>
<dbReference type="InterPro" id="IPR010917">
    <property type="entry name" value="TonB_rcpt_CS"/>
</dbReference>
<evidence type="ECO:0000256" key="5">
    <source>
        <dbReference type="ARBA" id="ARBA00023237"/>
    </source>
</evidence>
<proteinExistence type="inferred from homology"/>
<protein>
    <recommendedName>
        <fullName evidence="12">TonB-dependent receptor</fullName>
    </recommendedName>
</protein>
<dbReference type="Pfam" id="PF07715">
    <property type="entry name" value="Plug"/>
    <property type="match status" value="1"/>
</dbReference>
<dbReference type="GO" id="GO:0009279">
    <property type="term" value="C:cell outer membrane"/>
    <property type="evidence" value="ECO:0007669"/>
    <property type="project" value="UniProtKB-SubCell"/>
</dbReference>
<dbReference type="Gene3D" id="2.40.170.20">
    <property type="entry name" value="TonB-dependent receptor, beta-barrel domain"/>
    <property type="match status" value="1"/>
</dbReference>
<keyword evidence="3 6" id="KW-0798">TonB box</keyword>
<sequence>MKVAKLSIGVLFLISASTVLNAQIGSNKERSLEEVVINDSLKKGTKSNIISAPKDSNSQKGSDKEKTLEGIVFKGNLNKGTESNIISLQKKSVEVIERVGSAQLEKQGIGDAATAVTKASGTQKQEGSGQIVIRGLGDRYNSTTLNGLPIPSDNPEFKNINLEIFKTSIIEYISLDKVYNPRFSGDFGGANINIVSKEHSGKPYFKVGIGSSINLQTFDKGNFKLQDGDPGFFGYKQTTFRKGDPKVRYPFTTSWNFKNADNPFNSNMDIEGGATIGKFSIFGYAGFENNYVYSAGKEGFYDSTGDAIKALDVERYTYGTNSTALVNVAYKINSSNKISFTSNFIHSSEQDARFFKGYIREIGTDVIINRGDNKITSTIINQLYGNHKVTDTWTADWAVSYNMMNSKRPDRLQNTFDANTLNLIAASTINNHRYFDELKDNTLNGFLSITKQLENLKINFGYNGSYKDRHFDNTTIGLNFAIQTAVDPNNVDAFINPSNNGIIQYNTFRNDSERYIPFYYGFKQNIQAGFLNLDYQFGDRFVVQLGGRFDYIDLQSNWDDSIFGKDKSNKTYNKFLPALNAKYTINDKQNIRFSASKTYTLPQAKELVPTGYYDVTTNVYGNPHLFPSDNYNVDLKWELFSKPGEIFSITAFGKYIQNPIARTTYSTAASSDMTYFNIANNGYVVGAEMEFRKDIYKWGNSKLYTFLNGTYMHSEQQLKSEAEFAKENAGKIVQFNGQTKDAIQGVADFLANVNLGYNQKFSSNSTVDFVISYSYVGKSLFALGTNKVGNFYENPIHLLDANLKFNFKQIGIGINAKNLVNSENKIEQVINNVGYTNRSYTKGRQIGLNLSYKF</sequence>
<evidence type="ECO:0000313" key="10">
    <source>
        <dbReference type="EMBL" id="QOW11773.1"/>
    </source>
</evidence>
<comment type="similarity">
    <text evidence="6">Belongs to the TonB-dependent receptor family.</text>
</comment>
<dbReference type="PROSITE" id="PS01156">
    <property type="entry name" value="TONB_DEPENDENT_REC_2"/>
    <property type="match status" value="1"/>
</dbReference>
<evidence type="ECO:0008006" key="12">
    <source>
        <dbReference type="Google" id="ProtNLM"/>
    </source>
</evidence>
<dbReference type="SUPFAM" id="SSF56935">
    <property type="entry name" value="Porins"/>
    <property type="match status" value="1"/>
</dbReference>
<name>A0A7M2YEE8_9FLAO</name>
<feature type="signal peptide" evidence="7">
    <location>
        <begin position="1"/>
        <end position="22"/>
    </location>
</feature>
<evidence type="ECO:0000256" key="1">
    <source>
        <dbReference type="ARBA" id="ARBA00004442"/>
    </source>
</evidence>
<dbReference type="InterPro" id="IPR037066">
    <property type="entry name" value="Plug_dom_sf"/>
</dbReference>